<dbReference type="Proteomes" id="UP000790709">
    <property type="component" value="Unassembled WGS sequence"/>
</dbReference>
<evidence type="ECO:0000313" key="2">
    <source>
        <dbReference type="Proteomes" id="UP000790709"/>
    </source>
</evidence>
<reference evidence="1" key="1">
    <citation type="journal article" date="2021" name="New Phytol.">
        <title>Evolutionary innovations through gain and loss of genes in the ectomycorrhizal Boletales.</title>
        <authorList>
            <person name="Wu G."/>
            <person name="Miyauchi S."/>
            <person name="Morin E."/>
            <person name="Kuo A."/>
            <person name="Drula E."/>
            <person name="Varga T."/>
            <person name="Kohler A."/>
            <person name="Feng B."/>
            <person name="Cao Y."/>
            <person name="Lipzen A."/>
            <person name="Daum C."/>
            <person name="Hundley H."/>
            <person name="Pangilinan J."/>
            <person name="Johnson J."/>
            <person name="Barry K."/>
            <person name="LaButti K."/>
            <person name="Ng V."/>
            <person name="Ahrendt S."/>
            <person name="Min B."/>
            <person name="Choi I.G."/>
            <person name="Park H."/>
            <person name="Plett J.M."/>
            <person name="Magnuson J."/>
            <person name="Spatafora J.W."/>
            <person name="Nagy L.G."/>
            <person name="Henrissat B."/>
            <person name="Grigoriev I.V."/>
            <person name="Yang Z.L."/>
            <person name="Xu J."/>
            <person name="Martin F.M."/>
        </authorList>
    </citation>
    <scope>NUCLEOTIDE SEQUENCE</scope>
    <source>
        <strain evidence="1">KUC20120723A-06</strain>
    </source>
</reference>
<organism evidence="1 2">
    <name type="scientific">Leucogyrophana mollusca</name>
    <dbReference type="NCBI Taxonomy" id="85980"/>
    <lineage>
        <taxon>Eukaryota</taxon>
        <taxon>Fungi</taxon>
        <taxon>Dikarya</taxon>
        <taxon>Basidiomycota</taxon>
        <taxon>Agaricomycotina</taxon>
        <taxon>Agaricomycetes</taxon>
        <taxon>Agaricomycetidae</taxon>
        <taxon>Boletales</taxon>
        <taxon>Boletales incertae sedis</taxon>
        <taxon>Leucogyrophana</taxon>
    </lineage>
</organism>
<gene>
    <name evidence="1" type="ORF">BV22DRAFT_1193977</name>
</gene>
<sequence length="275" mass="30788">MTFDVQSLEPHITRILTAPGTDLSTISAKRVRKQLLEEDVGLTPEGVKEHRKALDTLIGSVFERVNREATEVAEGSKRQREDDDEEREQDGGDDEEPADEEDEEQEGEQEEAVPKPAKKKGKKTTEELDAELARKLSTQINSRSRRGASNGASASPKKPAKRKPKKSAATIDSGSEDGDEDDGRKKKKRGGAKGGFAKEYNLSEPLSVVIQVNKLSRPQVVKRLWEYIRGHDLQNPKNKREIICDDALRAVFAVDKIDMFKMNKVLGEHLHHDEE</sequence>
<protein>
    <submittedName>
        <fullName evidence="1">SWIB-domain-containing protein</fullName>
    </submittedName>
</protein>
<proteinExistence type="predicted"/>
<comment type="caution">
    <text evidence="1">The sequence shown here is derived from an EMBL/GenBank/DDBJ whole genome shotgun (WGS) entry which is preliminary data.</text>
</comment>
<name>A0ACB8BP59_9AGAM</name>
<evidence type="ECO:0000313" key="1">
    <source>
        <dbReference type="EMBL" id="KAH7926988.1"/>
    </source>
</evidence>
<accession>A0ACB8BP59</accession>
<dbReference type="EMBL" id="MU266374">
    <property type="protein sequence ID" value="KAH7926988.1"/>
    <property type="molecule type" value="Genomic_DNA"/>
</dbReference>
<keyword evidence="2" id="KW-1185">Reference proteome</keyword>